<organism evidence="3 4">
    <name type="scientific">Priestia aryabhattai</name>
    <name type="common">Bacillus aryabhattai</name>
    <dbReference type="NCBI Taxonomy" id="412384"/>
    <lineage>
        <taxon>Bacteria</taxon>
        <taxon>Bacillati</taxon>
        <taxon>Bacillota</taxon>
        <taxon>Bacilli</taxon>
        <taxon>Bacillales</taxon>
        <taxon>Bacillaceae</taxon>
        <taxon>Priestia</taxon>
    </lineage>
</organism>
<gene>
    <name evidence="3" type="ORF">PWO00_28535</name>
</gene>
<feature type="domain" description="Antirepressor protein ant N-terminal" evidence="2">
    <location>
        <begin position="9"/>
        <end position="125"/>
    </location>
</feature>
<evidence type="ECO:0000259" key="2">
    <source>
        <dbReference type="Pfam" id="PF10547"/>
    </source>
</evidence>
<geneLocation type="plasmid" evidence="3 4">
    <name>pG5MAi6_3</name>
</geneLocation>
<proteinExistence type="predicted"/>
<feature type="coiled-coil region" evidence="1">
    <location>
        <begin position="135"/>
        <end position="169"/>
    </location>
</feature>
<dbReference type="Proteomes" id="UP001220217">
    <property type="component" value="Plasmid pG5MAi6_3"/>
</dbReference>
<name>A0ABD7X3W9_PRIAR</name>
<evidence type="ECO:0000256" key="1">
    <source>
        <dbReference type="SAM" id="Coils"/>
    </source>
</evidence>
<evidence type="ECO:0000313" key="4">
    <source>
        <dbReference type="Proteomes" id="UP001220217"/>
    </source>
</evidence>
<dbReference type="Pfam" id="PF10547">
    <property type="entry name" value="P22_AR_N"/>
    <property type="match status" value="1"/>
</dbReference>
<reference evidence="3 4" key="1">
    <citation type="submission" date="2023-02" db="EMBL/GenBank/DDBJ databases">
        <title>Complete genome sequence of Priestia aryabhattai G5MAi6, a methanol-tolerant strain isolated from tap water in Hong Kong.</title>
        <authorList>
            <person name="Leung K.M."/>
            <person name="Lai G.K.K."/>
            <person name="Griffin S.D.J."/>
        </authorList>
    </citation>
    <scope>NUCLEOTIDE SEQUENCE [LARGE SCALE GENOMIC DNA]</scope>
    <source>
        <strain evidence="3 4">G5MAi6</strain>
        <plasmid evidence="3 4">pG5MAi6_3</plasmid>
    </source>
</reference>
<keyword evidence="3" id="KW-0614">Plasmid</keyword>
<keyword evidence="1" id="KW-0175">Coiled coil</keyword>
<dbReference type="EMBL" id="CP118721">
    <property type="protein sequence ID" value="WEA47268.1"/>
    <property type="molecule type" value="Genomic_DNA"/>
</dbReference>
<dbReference type="RefSeq" id="WP_275037768.1">
    <property type="nucleotide sequence ID" value="NZ_CP118721.1"/>
</dbReference>
<sequence length="264" mass="30301">MIVPIENKAVNFHGAQLLGIKASDQKVYVAVKWVCQGLGLSKGQIQNERKRIHDDVVLSKGERNFILPTNGGRQEIVCIELDFLPLWLAKISITPKMQEETPWVVERLIKFQIDAKEVLAEAFLPKQPISQLEVLQATINQMVANEQRVNQLEQKQTIIQQENEVLKKRLDTIDNIDSIGNLQQRFNEMVKKYGRKEGVSFQAAWRLFTIAFNKSYGTNLTSKINNYEKKHGLKKLSRPQYFSITNTLDDAIRVIDKLLNPETN</sequence>
<dbReference type="AlphaFoldDB" id="A0ABD7X3W9"/>
<dbReference type="InterPro" id="IPR018875">
    <property type="entry name" value="Antirepressor_Ant_N"/>
</dbReference>
<protein>
    <submittedName>
        <fullName evidence="3">Phage antirepressor N-terminal domain-containing protein</fullName>
    </submittedName>
</protein>
<accession>A0ABD7X3W9</accession>
<evidence type="ECO:0000313" key="3">
    <source>
        <dbReference type="EMBL" id="WEA47268.1"/>
    </source>
</evidence>